<dbReference type="EC" id="2.7.13.3" evidence="4"/>
<evidence type="ECO:0000256" key="3">
    <source>
        <dbReference type="ARBA" id="ARBA00004496"/>
    </source>
</evidence>
<evidence type="ECO:0000256" key="12">
    <source>
        <dbReference type="ARBA" id="ARBA00023012"/>
    </source>
</evidence>
<dbReference type="InterPro" id="IPR036890">
    <property type="entry name" value="HATPase_C_sf"/>
</dbReference>
<evidence type="ECO:0000256" key="8">
    <source>
        <dbReference type="ARBA" id="ARBA00022679"/>
    </source>
</evidence>
<dbReference type="InterPro" id="IPR004358">
    <property type="entry name" value="Sig_transdc_His_kin-like_C"/>
</dbReference>
<dbReference type="SMART" id="SM00387">
    <property type="entry name" value="HATPase_c"/>
    <property type="match status" value="1"/>
</dbReference>
<keyword evidence="7" id="KW-0963">Cytoplasm</keyword>
<dbReference type="Proteomes" id="UP001240150">
    <property type="component" value="Chromosome"/>
</dbReference>
<protein>
    <recommendedName>
        <fullName evidence="5">Oxygen sensor histidine kinase NreB</fullName>
        <ecNumber evidence="4">2.7.13.3</ecNumber>
    </recommendedName>
    <alternativeName>
        <fullName evidence="15">Nitrogen regulation protein B</fullName>
    </alternativeName>
</protein>
<dbReference type="InterPro" id="IPR050482">
    <property type="entry name" value="Sensor_HK_TwoCompSys"/>
</dbReference>
<proteinExistence type="predicted"/>
<accession>A0ABY8WFL9</accession>
<evidence type="ECO:0000256" key="14">
    <source>
        <dbReference type="ARBA" id="ARBA00024827"/>
    </source>
</evidence>
<sequence>MAVHHDEEQTSKPEVSAGQRQEIYEAIVRELKAADSALLLTWERSEQLRRQVDAVLDDVDSLIRGGVPVPEPQLSAEIGQTRSSDGTHPLDSWFAADVLFSCALRVLTRDCDDRRQVVGIALHLNRSLMNRMGHAATAYVDALLQRNLRAQREERKRVAREMHDRAAHSVGVALQSLELHELYSTSGQPGRAGNQLATARQSLHEAIATIRAIATEVRDALGGRGLGEALTAYVERFAGPHIRTGVTITGDPGRLDPTVAEELYLILREAVYNTFLHADAAQLDVRIRVDEDTVVAEVTDDGAGFSPRHASGIGFASMRERLSALGGRLELVSRPGRGASVRAIVPLGSRP</sequence>
<evidence type="ECO:0000256" key="15">
    <source>
        <dbReference type="ARBA" id="ARBA00030800"/>
    </source>
</evidence>
<keyword evidence="18" id="KW-1185">Reference proteome</keyword>
<reference evidence="17 18" key="1">
    <citation type="submission" date="2023-06" db="EMBL/GenBank/DDBJ databases">
        <authorList>
            <person name="Yushchuk O."/>
            <person name="Binda E."/>
            <person name="Ruckert-Reed C."/>
            <person name="Fedorenko V."/>
            <person name="Kalinowski J."/>
            <person name="Marinelli F."/>
        </authorList>
    </citation>
    <scope>NUCLEOTIDE SEQUENCE [LARGE SCALE GENOMIC DNA]</scope>
    <source>
        <strain evidence="17 18">NRRL 3884</strain>
    </source>
</reference>
<keyword evidence="8" id="KW-0808">Transferase</keyword>
<keyword evidence="6" id="KW-0004">4Fe-4S</keyword>
<dbReference type="InterPro" id="IPR011712">
    <property type="entry name" value="Sig_transdc_His_kin_sub3_dim/P"/>
</dbReference>
<keyword evidence="12" id="KW-0902">Two-component regulatory system</keyword>
<evidence type="ECO:0000259" key="16">
    <source>
        <dbReference type="PROSITE" id="PS50109"/>
    </source>
</evidence>
<dbReference type="PANTHER" id="PTHR24421">
    <property type="entry name" value="NITRATE/NITRITE SENSOR PROTEIN NARX-RELATED"/>
    <property type="match status" value="1"/>
</dbReference>
<evidence type="ECO:0000256" key="10">
    <source>
        <dbReference type="ARBA" id="ARBA00022777"/>
    </source>
</evidence>
<dbReference type="Pfam" id="PF07730">
    <property type="entry name" value="HisKA_3"/>
    <property type="match status" value="1"/>
</dbReference>
<dbReference type="InterPro" id="IPR003594">
    <property type="entry name" value="HATPase_dom"/>
</dbReference>
<dbReference type="CDD" id="cd16917">
    <property type="entry name" value="HATPase_UhpB-NarQ-NarX-like"/>
    <property type="match status" value="1"/>
</dbReference>
<evidence type="ECO:0000256" key="1">
    <source>
        <dbReference type="ARBA" id="ARBA00000085"/>
    </source>
</evidence>
<evidence type="ECO:0000313" key="17">
    <source>
        <dbReference type="EMBL" id="WIM94530.1"/>
    </source>
</evidence>
<dbReference type="InterPro" id="IPR005467">
    <property type="entry name" value="His_kinase_dom"/>
</dbReference>
<evidence type="ECO:0000256" key="11">
    <source>
        <dbReference type="ARBA" id="ARBA00023004"/>
    </source>
</evidence>
<keyword evidence="11" id="KW-0408">Iron</keyword>
<evidence type="ECO:0000256" key="7">
    <source>
        <dbReference type="ARBA" id="ARBA00022490"/>
    </source>
</evidence>
<keyword evidence="13" id="KW-0411">Iron-sulfur</keyword>
<comment type="catalytic activity">
    <reaction evidence="1">
        <text>ATP + protein L-histidine = ADP + protein N-phospho-L-histidine.</text>
        <dbReference type="EC" id="2.7.13.3"/>
    </reaction>
</comment>
<dbReference type="SUPFAM" id="SSF55874">
    <property type="entry name" value="ATPase domain of HSP90 chaperone/DNA topoisomerase II/histidine kinase"/>
    <property type="match status" value="1"/>
</dbReference>
<evidence type="ECO:0000256" key="9">
    <source>
        <dbReference type="ARBA" id="ARBA00022723"/>
    </source>
</evidence>
<keyword evidence="10 17" id="KW-0418">Kinase</keyword>
<evidence type="ECO:0000256" key="4">
    <source>
        <dbReference type="ARBA" id="ARBA00012438"/>
    </source>
</evidence>
<comment type="subcellular location">
    <subcellularLocation>
        <location evidence="3">Cytoplasm</location>
    </subcellularLocation>
</comment>
<name>A0ABY8WFL9_9ACTN</name>
<evidence type="ECO:0000256" key="6">
    <source>
        <dbReference type="ARBA" id="ARBA00022485"/>
    </source>
</evidence>
<feature type="domain" description="Histidine kinase" evidence="16">
    <location>
        <begin position="262"/>
        <end position="349"/>
    </location>
</feature>
<comment type="function">
    <text evidence="14">Member of the two-component regulatory system NreB/NreC involved in the control of dissimilatory nitrate/nitrite reduction in response to oxygen. NreB functions as a direct oxygen sensor histidine kinase which is autophosphorylated, in the absence of oxygen, probably at the conserved histidine residue, and transfers its phosphate group probably to a conserved aspartate residue of NreC. NreB/NreC activates the expression of the nitrate (narGHJI) and nitrite (nir) reductase operons, as well as the putative nitrate transporter gene narT.</text>
</comment>
<dbReference type="Pfam" id="PF02518">
    <property type="entry name" value="HATPase_c"/>
    <property type="match status" value="1"/>
</dbReference>
<dbReference type="Gene3D" id="3.30.565.10">
    <property type="entry name" value="Histidine kinase-like ATPase, C-terminal domain"/>
    <property type="match status" value="1"/>
</dbReference>
<keyword evidence="9" id="KW-0479">Metal-binding</keyword>
<gene>
    <name evidence="17" type="ORF">ACTOB_006557</name>
</gene>
<comment type="cofactor">
    <cofactor evidence="2">
        <name>[4Fe-4S] cluster</name>
        <dbReference type="ChEBI" id="CHEBI:49883"/>
    </cofactor>
</comment>
<evidence type="ECO:0000256" key="5">
    <source>
        <dbReference type="ARBA" id="ARBA00017322"/>
    </source>
</evidence>
<organism evidence="17 18">
    <name type="scientific">Actinoplanes oblitus</name>
    <dbReference type="NCBI Taxonomy" id="3040509"/>
    <lineage>
        <taxon>Bacteria</taxon>
        <taxon>Bacillati</taxon>
        <taxon>Actinomycetota</taxon>
        <taxon>Actinomycetes</taxon>
        <taxon>Micromonosporales</taxon>
        <taxon>Micromonosporaceae</taxon>
        <taxon>Actinoplanes</taxon>
    </lineage>
</organism>
<evidence type="ECO:0000256" key="13">
    <source>
        <dbReference type="ARBA" id="ARBA00023014"/>
    </source>
</evidence>
<dbReference type="PRINTS" id="PR00344">
    <property type="entry name" value="BCTRLSENSOR"/>
</dbReference>
<dbReference type="RefSeq" id="WP_284915747.1">
    <property type="nucleotide sequence ID" value="NZ_CP126980.1"/>
</dbReference>
<evidence type="ECO:0000256" key="2">
    <source>
        <dbReference type="ARBA" id="ARBA00001966"/>
    </source>
</evidence>
<dbReference type="EMBL" id="CP126980">
    <property type="protein sequence ID" value="WIM94530.1"/>
    <property type="molecule type" value="Genomic_DNA"/>
</dbReference>
<dbReference type="Gene3D" id="1.20.5.1930">
    <property type="match status" value="1"/>
</dbReference>
<dbReference type="GO" id="GO:0016301">
    <property type="term" value="F:kinase activity"/>
    <property type="evidence" value="ECO:0007669"/>
    <property type="project" value="UniProtKB-KW"/>
</dbReference>
<evidence type="ECO:0000313" key="18">
    <source>
        <dbReference type="Proteomes" id="UP001240150"/>
    </source>
</evidence>
<dbReference type="PROSITE" id="PS50109">
    <property type="entry name" value="HIS_KIN"/>
    <property type="match status" value="1"/>
</dbReference>